<evidence type="ECO:0000313" key="1">
    <source>
        <dbReference type="Proteomes" id="UP000887574"/>
    </source>
</evidence>
<dbReference type="WBParaSite" id="jg22848">
    <property type="protein sequence ID" value="jg22848"/>
    <property type="gene ID" value="jg22848"/>
</dbReference>
<dbReference type="AlphaFoldDB" id="A0A915DT08"/>
<sequence>MTPEMCSLQQLVIAKLNDLPPAEKKARVTRRAILPEIEEFTVNLNGNFVNAVNAVVDFVSDREDPLATQHATASYAEIISQNTAVAISEEDLINELCNIRK</sequence>
<organism evidence="1 2">
    <name type="scientific">Ditylenchus dipsaci</name>
    <dbReference type="NCBI Taxonomy" id="166011"/>
    <lineage>
        <taxon>Eukaryota</taxon>
        <taxon>Metazoa</taxon>
        <taxon>Ecdysozoa</taxon>
        <taxon>Nematoda</taxon>
        <taxon>Chromadorea</taxon>
        <taxon>Rhabditida</taxon>
        <taxon>Tylenchina</taxon>
        <taxon>Tylenchomorpha</taxon>
        <taxon>Sphaerularioidea</taxon>
        <taxon>Anguinidae</taxon>
        <taxon>Anguininae</taxon>
        <taxon>Ditylenchus</taxon>
    </lineage>
</organism>
<reference evidence="2" key="1">
    <citation type="submission" date="2022-11" db="UniProtKB">
        <authorList>
            <consortium name="WormBaseParasite"/>
        </authorList>
    </citation>
    <scope>IDENTIFICATION</scope>
</reference>
<name>A0A915DT08_9BILA</name>
<protein>
    <submittedName>
        <fullName evidence="2">Uncharacterized protein</fullName>
    </submittedName>
</protein>
<accession>A0A915DT08</accession>
<keyword evidence="1" id="KW-1185">Reference proteome</keyword>
<evidence type="ECO:0000313" key="2">
    <source>
        <dbReference type="WBParaSite" id="jg22848"/>
    </source>
</evidence>
<proteinExistence type="predicted"/>
<dbReference type="Proteomes" id="UP000887574">
    <property type="component" value="Unplaced"/>
</dbReference>